<organism evidence="1 2">
    <name type="scientific">Leptospira weilii serovar Topaz str. LT2116</name>
    <dbReference type="NCBI Taxonomy" id="1088540"/>
    <lineage>
        <taxon>Bacteria</taxon>
        <taxon>Pseudomonadati</taxon>
        <taxon>Spirochaetota</taxon>
        <taxon>Spirochaetia</taxon>
        <taxon>Leptospirales</taxon>
        <taxon>Leptospiraceae</taxon>
        <taxon>Leptospira</taxon>
    </lineage>
</organism>
<gene>
    <name evidence="1" type="ORF">LEP1GSC188_2998</name>
</gene>
<comment type="caution">
    <text evidence="1">The sequence shown here is derived from an EMBL/GenBank/DDBJ whole genome shotgun (WGS) entry which is preliminary data.</text>
</comment>
<dbReference type="AlphaFoldDB" id="M3GAE6"/>
<dbReference type="Proteomes" id="UP000011770">
    <property type="component" value="Unassembled WGS sequence"/>
</dbReference>
<sequence length="62" mass="6975">MNRAEAALGFGEWGVETFDPKSNPFEFQVDRLYTNESVIDAMNPILIVACGKQNASLYDFNE</sequence>
<accession>M3GAE6</accession>
<dbReference type="EMBL" id="AHOR02000017">
    <property type="protein sequence ID" value="EMF82934.1"/>
    <property type="molecule type" value="Genomic_DNA"/>
</dbReference>
<name>M3GAE6_9LEPT</name>
<evidence type="ECO:0000313" key="1">
    <source>
        <dbReference type="EMBL" id="EMF82934.1"/>
    </source>
</evidence>
<reference evidence="1 2" key="1">
    <citation type="submission" date="2013-01" db="EMBL/GenBank/DDBJ databases">
        <authorList>
            <person name="Harkins D.M."/>
            <person name="Durkin A.S."/>
            <person name="Brinkac L.M."/>
            <person name="Haft D.H."/>
            <person name="Selengut J.D."/>
            <person name="Sanka R."/>
            <person name="DePew J."/>
            <person name="Purushe J."/>
            <person name="Tulsiani S.M."/>
            <person name="Graham G.C."/>
            <person name="Burns M.-A."/>
            <person name="Dohnt M.F."/>
            <person name="Smythe L.D."/>
            <person name="McKay D.B."/>
            <person name="Craig S.B."/>
            <person name="Vinetz J.M."/>
            <person name="Sutton G.G."/>
            <person name="Nierman W.C."/>
            <person name="Fouts D.E."/>
        </authorList>
    </citation>
    <scope>NUCLEOTIDE SEQUENCE [LARGE SCALE GENOMIC DNA]</scope>
    <source>
        <strain evidence="1 2">LT2116</strain>
    </source>
</reference>
<proteinExistence type="predicted"/>
<evidence type="ECO:0000313" key="2">
    <source>
        <dbReference type="Proteomes" id="UP000011770"/>
    </source>
</evidence>
<protein>
    <submittedName>
        <fullName evidence="1">Uncharacterized protein</fullName>
    </submittedName>
</protein>